<keyword evidence="1" id="KW-0175">Coiled coil</keyword>
<dbReference type="Proteomes" id="UP000308005">
    <property type="component" value="Unassembled WGS sequence"/>
</dbReference>
<sequence length="148" mass="16635">MEPLAAMAKQLAAALNQAAESFAFVKKELAETKAALAQIKKQNLKDRIASMEQREENIKQVNEVISLLDETPDEAVQRVVRHRIIIVAADHDTMDSARYQSTAELMKNTSRWETENREAAIELSELLLQLDKITCPIYPITEAEPESA</sequence>
<proteinExistence type="predicted"/>
<evidence type="ECO:0000313" key="2">
    <source>
        <dbReference type="EMBL" id="THZ23211.1"/>
    </source>
</evidence>
<protein>
    <submittedName>
        <fullName evidence="2">Uncharacterized protein</fullName>
    </submittedName>
</protein>
<organism evidence="2 3">
    <name type="scientific">Aureobasidium pullulans</name>
    <name type="common">Black yeast</name>
    <name type="synonym">Pullularia pullulans</name>
    <dbReference type="NCBI Taxonomy" id="5580"/>
    <lineage>
        <taxon>Eukaryota</taxon>
        <taxon>Fungi</taxon>
        <taxon>Dikarya</taxon>
        <taxon>Ascomycota</taxon>
        <taxon>Pezizomycotina</taxon>
        <taxon>Dothideomycetes</taxon>
        <taxon>Dothideomycetidae</taxon>
        <taxon>Dothideales</taxon>
        <taxon>Saccotheciaceae</taxon>
        <taxon>Aureobasidium</taxon>
    </lineage>
</organism>
<accession>A0A4V4KKL5</accession>
<evidence type="ECO:0000313" key="3">
    <source>
        <dbReference type="Proteomes" id="UP000308005"/>
    </source>
</evidence>
<comment type="caution">
    <text evidence="2">The sequence shown here is derived from an EMBL/GenBank/DDBJ whole genome shotgun (WGS) entry which is preliminary data.</text>
</comment>
<name>A0A4V4KKL5_AURPU</name>
<evidence type="ECO:0000256" key="1">
    <source>
        <dbReference type="SAM" id="Coils"/>
    </source>
</evidence>
<gene>
    <name evidence="2" type="ORF">D6C91_03736</name>
</gene>
<reference evidence="2 3" key="1">
    <citation type="submission" date="2018-10" db="EMBL/GenBank/DDBJ databases">
        <title>Fifty Aureobasidium pullulans genomes reveal a recombining polyextremotolerant generalist.</title>
        <authorList>
            <person name="Gostincar C."/>
            <person name="Turk M."/>
            <person name="Zajc J."/>
            <person name="Gunde-Cimerman N."/>
        </authorList>
    </citation>
    <scope>NUCLEOTIDE SEQUENCE [LARGE SCALE GENOMIC DNA]</scope>
    <source>
        <strain evidence="2 3">EXF-3863</strain>
    </source>
</reference>
<feature type="coiled-coil region" evidence="1">
    <location>
        <begin position="22"/>
        <end position="71"/>
    </location>
</feature>
<dbReference type="AlphaFoldDB" id="A0A4V4KKL5"/>
<dbReference type="EMBL" id="QZBM01000123">
    <property type="protein sequence ID" value="THZ23211.1"/>
    <property type="molecule type" value="Genomic_DNA"/>
</dbReference>